<comment type="pathway">
    <text evidence="1">Lipid metabolism.</text>
</comment>
<evidence type="ECO:0000313" key="14">
    <source>
        <dbReference type="Proteomes" id="UP000050497"/>
    </source>
</evidence>
<dbReference type="Gene3D" id="3.40.630.30">
    <property type="match status" value="1"/>
</dbReference>
<dbReference type="PANTHER" id="PTHR37323">
    <property type="entry name" value="GCN5-RELATED N-ACETYLTRANSFERASE"/>
    <property type="match status" value="1"/>
</dbReference>
<keyword evidence="3" id="KW-0808">Transferase</keyword>
<keyword evidence="4" id="KW-0443">Lipid metabolism</keyword>
<comment type="caution">
    <text evidence="12">The sequence shown here is derived from an EMBL/GenBank/DDBJ whole genome shotgun (WGS) entry which is preliminary data.</text>
</comment>
<comment type="catalytic activity">
    <reaction evidence="10">
        <text>a (3R)-hydroxyacyl-[ACP] + L-ornithine = a lyso-ornithine lipid + holo-[ACP] + H(+)</text>
        <dbReference type="Rhea" id="RHEA:20633"/>
        <dbReference type="Rhea" id="RHEA-COMP:9685"/>
        <dbReference type="Rhea" id="RHEA-COMP:9945"/>
        <dbReference type="ChEBI" id="CHEBI:15378"/>
        <dbReference type="ChEBI" id="CHEBI:46911"/>
        <dbReference type="ChEBI" id="CHEBI:64479"/>
        <dbReference type="ChEBI" id="CHEBI:78827"/>
        <dbReference type="ChEBI" id="CHEBI:138482"/>
        <dbReference type="EC" id="2.3.2.30"/>
    </reaction>
    <physiologicalReaction direction="left-to-right" evidence="10">
        <dbReference type="Rhea" id="RHEA:20634"/>
    </physiologicalReaction>
</comment>
<dbReference type="Pfam" id="PF13444">
    <property type="entry name" value="Acetyltransf_5"/>
    <property type="match status" value="1"/>
</dbReference>
<evidence type="ECO:0000313" key="15">
    <source>
        <dbReference type="Proteomes" id="UP000182800"/>
    </source>
</evidence>
<reference evidence="12 14" key="1">
    <citation type="submission" date="2015-09" db="EMBL/GenBank/DDBJ databases">
        <title>Identification and resolution of microdiversity through metagenomic sequencing of parallel consortia.</title>
        <authorList>
            <person name="Nelson W.C."/>
            <person name="Romine M.F."/>
            <person name="Lindemann S.R."/>
        </authorList>
    </citation>
    <scope>NUCLEOTIDE SEQUENCE [LARGE SCALE GENOMIC DNA]</scope>
    <source>
        <strain evidence="12">HL-109</strain>
    </source>
</reference>
<keyword evidence="2" id="KW-0444">Lipid biosynthesis</keyword>
<proteinExistence type="inferred from homology"/>
<dbReference type="OrthoDB" id="9787072at2"/>
<keyword evidence="5" id="KW-0012">Acyltransferase</keyword>
<evidence type="ECO:0000256" key="2">
    <source>
        <dbReference type="ARBA" id="ARBA00022516"/>
    </source>
</evidence>
<dbReference type="GO" id="GO:0006629">
    <property type="term" value="P:lipid metabolic process"/>
    <property type="evidence" value="ECO:0007669"/>
    <property type="project" value="UniProtKB-KW"/>
</dbReference>
<dbReference type="RefSeq" id="WP_074443920.1">
    <property type="nucleotide sequence ID" value="NZ_FMBM01000001.1"/>
</dbReference>
<keyword evidence="15" id="KW-1185">Reference proteome</keyword>
<feature type="compositionally biased region" description="Polar residues" evidence="11">
    <location>
        <begin position="1"/>
        <end position="13"/>
    </location>
</feature>
<evidence type="ECO:0000256" key="1">
    <source>
        <dbReference type="ARBA" id="ARBA00005189"/>
    </source>
</evidence>
<dbReference type="InterPro" id="IPR052351">
    <property type="entry name" value="Ornithine_N-alpha-AT"/>
</dbReference>
<evidence type="ECO:0000256" key="9">
    <source>
        <dbReference type="ARBA" id="ARBA00045724"/>
    </source>
</evidence>
<name>A0A0P7X5W5_9HYPH</name>
<organism evidence="12 14">
    <name type="scientific">Saliniramus fredricksonii</name>
    <dbReference type="NCBI Taxonomy" id="1653334"/>
    <lineage>
        <taxon>Bacteria</taxon>
        <taxon>Pseudomonadati</taxon>
        <taxon>Pseudomonadota</taxon>
        <taxon>Alphaproteobacteria</taxon>
        <taxon>Hyphomicrobiales</taxon>
        <taxon>Salinarimonadaceae</taxon>
        <taxon>Saliniramus</taxon>
    </lineage>
</organism>
<comment type="function">
    <text evidence="9">Catalyzes the first step in the biosynthesis of ornithine lipids, which are phosphorus-free membrane lipids. Catalyzes the 3-hydroxyacyl-acyl carrier protein-dependent acylation of ornithine to form lyso-ornithine lipid (LOL).</text>
</comment>
<protein>
    <recommendedName>
        <fullName evidence="8">L-ornithine N(alpha)-acyltransferase</fullName>
        <ecNumber evidence="7">2.3.2.30</ecNumber>
    </recommendedName>
</protein>
<dbReference type="InterPro" id="IPR016181">
    <property type="entry name" value="Acyl_CoA_acyltransferase"/>
</dbReference>
<feature type="region of interest" description="Disordered" evidence="11">
    <location>
        <begin position="1"/>
        <end position="26"/>
    </location>
</feature>
<dbReference type="STRING" id="1653334.GA0071312_1120"/>
<evidence type="ECO:0000256" key="11">
    <source>
        <dbReference type="SAM" id="MobiDB-lite"/>
    </source>
</evidence>
<evidence type="ECO:0000256" key="7">
    <source>
        <dbReference type="ARBA" id="ARBA00039058"/>
    </source>
</evidence>
<comment type="similarity">
    <text evidence="6">Belongs to the acetyltransferase family. OlsB subfamily.</text>
</comment>
<evidence type="ECO:0000313" key="13">
    <source>
        <dbReference type="EMBL" id="SCC79727.1"/>
    </source>
</evidence>
<evidence type="ECO:0000256" key="4">
    <source>
        <dbReference type="ARBA" id="ARBA00023098"/>
    </source>
</evidence>
<dbReference type="EMBL" id="FMBM01000001">
    <property type="protein sequence ID" value="SCC79727.1"/>
    <property type="molecule type" value="Genomic_DNA"/>
</dbReference>
<dbReference type="Proteomes" id="UP000050497">
    <property type="component" value="Unassembled WGS sequence"/>
</dbReference>
<evidence type="ECO:0000313" key="12">
    <source>
        <dbReference type="EMBL" id="KPQ10319.1"/>
    </source>
</evidence>
<evidence type="ECO:0000256" key="10">
    <source>
        <dbReference type="ARBA" id="ARBA00047785"/>
    </source>
</evidence>
<dbReference type="GO" id="GO:0043810">
    <property type="term" value="F:ornithine-acyl [acyl carrier protein] N-acyltransferase activity"/>
    <property type="evidence" value="ECO:0007669"/>
    <property type="project" value="UniProtKB-EC"/>
</dbReference>
<dbReference type="Proteomes" id="UP000182800">
    <property type="component" value="Unassembled WGS sequence"/>
</dbReference>
<dbReference type="PANTHER" id="PTHR37323:SF1">
    <property type="entry name" value="L-ORNITHINE N(ALPHA)-ACYLTRANSFERASE"/>
    <property type="match status" value="1"/>
</dbReference>
<dbReference type="AlphaFoldDB" id="A0A0P7X5W5"/>
<evidence type="ECO:0000256" key="3">
    <source>
        <dbReference type="ARBA" id="ARBA00022679"/>
    </source>
</evidence>
<dbReference type="SUPFAM" id="SSF55729">
    <property type="entry name" value="Acyl-CoA N-acyltransferases (Nat)"/>
    <property type="match status" value="1"/>
</dbReference>
<dbReference type="EMBL" id="LJSX01000016">
    <property type="protein sequence ID" value="KPQ10319.1"/>
    <property type="molecule type" value="Genomic_DNA"/>
</dbReference>
<evidence type="ECO:0000256" key="8">
    <source>
        <dbReference type="ARBA" id="ARBA00039866"/>
    </source>
</evidence>
<reference evidence="13 15" key="2">
    <citation type="submission" date="2016-08" db="EMBL/GenBank/DDBJ databases">
        <authorList>
            <person name="Varghese N."/>
            <person name="Submissions Spin"/>
        </authorList>
    </citation>
    <scope>NUCLEOTIDE SEQUENCE [LARGE SCALE GENOMIC DNA]</scope>
    <source>
        <strain evidence="13 15">HL-109</strain>
    </source>
</reference>
<accession>A0A0P7X5W5</accession>
<sequence length="320" mass="34554">MVSTIAKISSTGSPDPRPAARGTGGLPAAVAKSAGAVADNLRHADALLDHVRFDHSVGMCLGRIGALELRLAQGEGDVVRAQRLRYQVFYEEMAAQPDAFALVTGRDADAFDAICDHLLVLDHGKGDAPEVVGTYRLLRQEVARHHGGFYTASEYAIGPLLEAHPDANVLELGRSCVLAPYRNKRTVELLWHGIWSYVLRHRIDVMLGCASLAGTDPEALALSLSFLAHFARAPEEWCARAHAHLHVPMARMPREAIDPRAALASLPPLIKGYLRLGAGFGDGAVVDRQFGTTDVFVVLPVSRINPRYVTHFGADAGRHA</sequence>
<evidence type="ECO:0000256" key="5">
    <source>
        <dbReference type="ARBA" id="ARBA00023315"/>
    </source>
</evidence>
<dbReference type="PATRIC" id="fig|1653334.4.peg.3555"/>
<gene>
    <name evidence="13" type="ORF">GA0071312_1120</name>
    <name evidence="12" type="ORF">HLUCCO17_11090</name>
</gene>
<dbReference type="EC" id="2.3.2.30" evidence="7"/>
<evidence type="ECO:0000256" key="6">
    <source>
        <dbReference type="ARBA" id="ARBA00038095"/>
    </source>
</evidence>